<reference evidence="3 4" key="1">
    <citation type="journal article" date="2017" name="Genome Biol.">
        <title>New reference genome sequences of hot pepper reveal the massive evolution of plant disease-resistance genes by retroduplication.</title>
        <authorList>
            <person name="Kim S."/>
            <person name="Park J."/>
            <person name="Yeom S.I."/>
            <person name="Kim Y.M."/>
            <person name="Seo E."/>
            <person name="Kim K.T."/>
            <person name="Kim M.S."/>
            <person name="Lee J.M."/>
            <person name="Cheong K."/>
            <person name="Shin H.S."/>
            <person name="Kim S.B."/>
            <person name="Han K."/>
            <person name="Lee J."/>
            <person name="Park M."/>
            <person name="Lee H.A."/>
            <person name="Lee H.Y."/>
            <person name="Lee Y."/>
            <person name="Oh S."/>
            <person name="Lee J.H."/>
            <person name="Choi E."/>
            <person name="Choi E."/>
            <person name="Lee S.E."/>
            <person name="Jeon J."/>
            <person name="Kim H."/>
            <person name="Choi G."/>
            <person name="Song H."/>
            <person name="Lee J."/>
            <person name="Lee S.C."/>
            <person name="Kwon J.K."/>
            <person name="Lee H.Y."/>
            <person name="Koo N."/>
            <person name="Hong Y."/>
            <person name="Kim R.W."/>
            <person name="Kang W.H."/>
            <person name="Huh J.H."/>
            <person name="Kang B.C."/>
            <person name="Yang T.J."/>
            <person name="Lee Y.H."/>
            <person name="Bennetzen J.L."/>
            <person name="Choi D."/>
        </authorList>
    </citation>
    <scope>NUCLEOTIDE SEQUENCE [LARGE SCALE GENOMIC DNA]</scope>
    <source>
        <strain evidence="4">cv. PBC81</strain>
    </source>
</reference>
<dbReference type="PROSITE" id="PS00141">
    <property type="entry name" value="ASP_PROTEASE"/>
    <property type="match status" value="1"/>
</dbReference>
<dbReference type="GO" id="GO:0006508">
    <property type="term" value="P:proteolysis"/>
    <property type="evidence" value="ECO:0007669"/>
    <property type="project" value="InterPro"/>
</dbReference>
<dbReference type="InterPro" id="IPR021109">
    <property type="entry name" value="Peptidase_aspartic_dom_sf"/>
</dbReference>
<dbReference type="EMBL" id="MLFT02000004">
    <property type="protein sequence ID" value="PHT49955.1"/>
    <property type="molecule type" value="Genomic_DNA"/>
</dbReference>
<dbReference type="STRING" id="33114.A0A2G2WXK8"/>
<dbReference type="GO" id="GO:0004190">
    <property type="term" value="F:aspartic-type endopeptidase activity"/>
    <property type="evidence" value="ECO:0007669"/>
    <property type="project" value="InterPro"/>
</dbReference>
<name>A0A2G2WXK8_CAPBA</name>
<organism evidence="3 4">
    <name type="scientific">Capsicum baccatum</name>
    <name type="common">Peruvian pepper</name>
    <dbReference type="NCBI Taxonomy" id="33114"/>
    <lineage>
        <taxon>Eukaryota</taxon>
        <taxon>Viridiplantae</taxon>
        <taxon>Streptophyta</taxon>
        <taxon>Embryophyta</taxon>
        <taxon>Tracheophyta</taxon>
        <taxon>Spermatophyta</taxon>
        <taxon>Magnoliopsida</taxon>
        <taxon>eudicotyledons</taxon>
        <taxon>Gunneridae</taxon>
        <taxon>Pentapetalae</taxon>
        <taxon>asterids</taxon>
        <taxon>lamiids</taxon>
        <taxon>Solanales</taxon>
        <taxon>Solanaceae</taxon>
        <taxon>Solanoideae</taxon>
        <taxon>Capsiceae</taxon>
        <taxon>Capsicum</taxon>
    </lineage>
</organism>
<dbReference type="AlphaFoldDB" id="A0A2G2WXK8"/>
<keyword evidence="4" id="KW-1185">Reference proteome</keyword>
<comment type="caution">
    <text evidence="3">The sequence shown here is derived from an EMBL/GenBank/DDBJ whole genome shotgun (WGS) entry which is preliminary data.</text>
</comment>
<dbReference type="InterPro" id="IPR001969">
    <property type="entry name" value="Aspartic_peptidase_AS"/>
</dbReference>
<evidence type="ECO:0000256" key="1">
    <source>
        <dbReference type="ARBA" id="ARBA00007447"/>
    </source>
</evidence>
<dbReference type="Pfam" id="PF00026">
    <property type="entry name" value="Asp"/>
    <property type="match status" value="1"/>
</dbReference>
<evidence type="ECO:0000313" key="3">
    <source>
        <dbReference type="EMBL" id="PHT49955.1"/>
    </source>
</evidence>
<gene>
    <name evidence="3" type="ORF">CQW23_09702</name>
</gene>
<comment type="similarity">
    <text evidence="1">Belongs to the peptidase A1 family.</text>
</comment>
<proteinExistence type="inferred from homology"/>
<accession>A0A2G2WXK8</accession>
<dbReference type="PANTHER" id="PTHR13683">
    <property type="entry name" value="ASPARTYL PROTEASES"/>
    <property type="match status" value="1"/>
</dbReference>
<reference evidence="4" key="2">
    <citation type="journal article" date="2017" name="J. Anim. Genet.">
        <title>Multiple reference genome sequences of hot pepper reveal the massive evolution of plant disease resistance genes by retroduplication.</title>
        <authorList>
            <person name="Kim S."/>
            <person name="Park J."/>
            <person name="Yeom S.-I."/>
            <person name="Kim Y.-M."/>
            <person name="Seo E."/>
            <person name="Kim K.-T."/>
            <person name="Kim M.-S."/>
            <person name="Lee J.M."/>
            <person name="Cheong K."/>
            <person name="Shin H.-S."/>
            <person name="Kim S.-B."/>
            <person name="Han K."/>
            <person name="Lee J."/>
            <person name="Park M."/>
            <person name="Lee H.-A."/>
            <person name="Lee H.-Y."/>
            <person name="Lee Y."/>
            <person name="Oh S."/>
            <person name="Lee J.H."/>
            <person name="Choi E."/>
            <person name="Choi E."/>
            <person name="Lee S.E."/>
            <person name="Jeon J."/>
            <person name="Kim H."/>
            <person name="Choi G."/>
            <person name="Song H."/>
            <person name="Lee J."/>
            <person name="Lee S.-C."/>
            <person name="Kwon J.-K."/>
            <person name="Lee H.-Y."/>
            <person name="Koo N."/>
            <person name="Hong Y."/>
            <person name="Kim R.W."/>
            <person name="Kang W.-H."/>
            <person name="Huh J.H."/>
            <person name="Kang B.-C."/>
            <person name="Yang T.-J."/>
            <person name="Lee Y.-H."/>
            <person name="Bennetzen J.L."/>
            <person name="Choi D."/>
        </authorList>
    </citation>
    <scope>NUCLEOTIDE SEQUENCE [LARGE SCALE GENOMIC DNA]</scope>
    <source>
        <strain evidence="4">cv. PBC81</strain>
    </source>
</reference>
<dbReference type="InterPro" id="IPR033121">
    <property type="entry name" value="PEPTIDASE_A1"/>
</dbReference>
<feature type="domain" description="Peptidase A1" evidence="2">
    <location>
        <begin position="26"/>
        <end position="79"/>
    </location>
</feature>
<protein>
    <recommendedName>
        <fullName evidence="2">Peptidase A1 domain-containing protein</fullName>
    </recommendedName>
</protein>
<dbReference type="Gene3D" id="2.40.70.10">
    <property type="entry name" value="Acid Proteases"/>
    <property type="match status" value="1"/>
</dbReference>
<dbReference type="SUPFAM" id="SSF50630">
    <property type="entry name" value="Acid proteases"/>
    <property type="match status" value="1"/>
</dbReference>
<evidence type="ECO:0000313" key="4">
    <source>
        <dbReference type="Proteomes" id="UP000224567"/>
    </source>
</evidence>
<evidence type="ECO:0000259" key="2">
    <source>
        <dbReference type="Pfam" id="PF00026"/>
    </source>
</evidence>
<dbReference type="OrthoDB" id="2747330at2759"/>
<dbReference type="PANTHER" id="PTHR13683:SF826">
    <property type="entry name" value="ASPARTYL PROTEASE FAMILY PROTEIN 1"/>
    <property type="match status" value="1"/>
</dbReference>
<dbReference type="Proteomes" id="UP000224567">
    <property type="component" value="Unassembled WGS sequence"/>
</dbReference>
<sequence>MCFGVEGLGRVDFGDKGSLDQGETPFNLEQPHQTYNISLTGITVGNKNTNVDFTAIFDSGTSFTYLNDPAYEVITENDGSTAYCLAVVKSGDVNIIGRYDSKESKSKTILPVKSKSLLKCLFLPVYWQKRPEKMEMGSLGVTGNVAVSHRFEPYTQPLAEIESKAAQNRPLQSGPSLDPEHSWSLVHQAALF</sequence>
<dbReference type="InterPro" id="IPR001461">
    <property type="entry name" value="Aspartic_peptidase_A1"/>
</dbReference>